<protein>
    <submittedName>
        <fullName evidence="1">Uncharacterized protein</fullName>
    </submittedName>
</protein>
<sequence>MRELTPAQRLPRYYRQVPSKHIMYVIGEGRYMKGYLDQVGDDDHRSRLGLRQNFERTNHPDPSTAEFMTTASPDRAGMVYSPTLSV</sequence>
<evidence type="ECO:0000313" key="1">
    <source>
        <dbReference type="EMBL" id="KAK3722813.1"/>
    </source>
</evidence>
<name>A0AAE0XY42_9GAST</name>
<dbReference type="Proteomes" id="UP001283361">
    <property type="component" value="Unassembled WGS sequence"/>
</dbReference>
<accession>A0AAE0XY42</accession>
<evidence type="ECO:0000313" key="2">
    <source>
        <dbReference type="Proteomes" id="UP001283361"/>
    </source>
</evidence>
<keyword evidence="2" id="KW-1185">Reference proteome</keyword>
<gene>
    <name evidence="1" type="ORF">RRG08_040198</name>
</gene>
<reference evidence="1" key="1">
    <citation type="journal article" date="2023" name="G3 (Bethesda)">
        <title>A reference genome for the long-term kleptoplast-retaining sea slug Elysia crispata morphotype clarki.</title>
        <authorList>
            <person name="Eastman K.E."/>
            <person name="Pendleton A.L."/>
            <person name="Shaikh M.A."/>
            <person name="Suttiyut T."/>
            <person name="Ogas R."/>
            <person name="Tomko P."/>
            <person name="Gavelis G."/>
            <person name="Widhalm J.R."/>
            <person name="Wisecaver J.H."/>
        </authorList>
    </citation>
    <scope>NUCLEOTIDE SEQUENCE</scope>
    <source>
        <strain evidence="1">ECLA1</strain>
    </source>
</reference>
<dbReference type="EMBL" id="JAWDGP010007369">
    <property type="protein sequence ID" value="KAK3722813.1"/>
    <property type="molecule type" value="Genomic_DNA"/>
</dbReference>
<organism evidence="1 2">
    <name type="scientific">Elysia crispata</name>
    <name type="common">lettuce slug</name>
    <dbReference type="NCBI Taxonomy" id="231223"/>
    <lineage>
        <taxon>Eukaryota</taxon>
        <taxon>Metazoa</taxon>
        <taxon>Spiralia</taxon>
        <taxon>Lophotrochozoa</taxon>
        <taxon>Mollusca</taxon>
        <taxon>Gastropoda</taxon>
        <taxon>Heterobranchia</taxon>
        <taxon>Euthyneura</taxon>
        <taxon>Panpulmonata</taxon>
        <taxon>Sacoglossa</taxon>
        <taxon>Placobranchoidea</taxon>
        <taxon>Plakobranchidae</taxon>
        <taxon>Elysia</taxon>
    </lineage>
</organism>
<comment type="caution">
    <text evidence="1">The sequence shown here is derived from an EMBL/GenBank/DDBJ whole genome shotgun (WGS) entry which is preliminary data.</text>
</comment>
<proteinExistence type="predicted"/>
<dbReference type="AlphaFoldDB" id="A0AAE0XY42"/>